<keyword evidence="11" id="KW-1185">Reference proteome</keyword>
<keyword evidence="8" id="KW-0175">Coiled coil</keyword>
<dbReference type="GO" id="GO:0031591">
    <property type="term" value="P:wybutosine biosynthetic process"/>
    <property type="evidence" value="ECO:0007669"/>
    <property type="project" value="InterPro"/>
</dbReference>
<comment type="catalytic activity">
    <reaction evidence="7">
        <text>4-demethyl-7-[(3S)-3-amino-3-carboxypropyl]wyosine(37) in tRNA(Phe) + S-adenosyl-L-methionine = 7-[(3S)-3-amino-3-carboxypropyl]wyosine(37) in tRNA(Phe) + S-adenosyl-L-homocysteine + H(+)</text>
        <dbReference type="Rhea" id="RHEA:36635"/>
        <dbReference type="Rhea" id="RHEA-COMP:10378"/>
        <dbReference type="Rhea" id="RHEA-COMP:10379"/>
        <dbReference type="ChEBI" id="CHEBI:15378"/>
        <dbReference type="ChEBI" id="CHEBI:57856"/>
        <dbReference type="ChEBI" id="CHEBI:59789"/>
        <dbReference type="ChEBI" id="CHEBI:73543"/>
        <dbReference type="ChEBI" id="CHEBI:73550"/>
        <dbReference type="EC" id="2.1.1.282"/>
    </reaction>
</comment>
<dbReference type="Gene3D" id="3.30.1960.10">
    <property type="entry name" value="tRNA wybutosine-synthesizing-like"/>
    <property type="match status" value="1"/>
</dbReference>
<name>A0A0V8RXE7_PYROC</name>
<dbReference type="InterPro" id="IPR036602">
    <property type="entry name" value="tRNA_yW-synthesising-like_sf"/>
</dbReference>
<gene>
    <name evidence="7" type="primary">taw3</name>
    <name evidence="10" type="ORF">CF15_05090</name>
</gene>
<dbReference type="InterPro" id="IPR003827">
    <property type="entry name" value="tRNA_yW-synthesising"/>
</dbReference>
<comment type="function">
    <text evidence="7">S-adenosyl-L-methionine-dependent methyltransferase that acts as a component of the wyosine derivatives biosynthesis pathway. Probably methylates N-4 position of wybutosine-86 to produce wybutosine-72.</text>
</comment>
<keyword evidence="2 7" id="KW-0489">Methyltransferase</keyword>
<evidence type="ECO:0000313" key="11">
    <source>
        <dbReference type="Proteomes" id="UP000053352"/>
    </source>
</evidence>
<evidence type="ECO:0000256" key="3">
    <source>
        <dbReference type="ARBA" id="ARBA00022679"/>
    </source>
</evidence>
<evidence type="ECO:0000256" key="5">
    <source>
        <dbReference type="ARBA" id="ARBA00022694"/>
    </source>
</evidence>
<dbReference type="InterPro" id="IPR022908">
    <property type="entry name" value="Taw3"/>
</dbReference>
<evidence type="ECO:0000256" key="4">
    <source>
        <dbReference type="ARBA" id="ARBA00022691"/>
    </source>
</evidence>
<evidence type="ECO:0000256" key="1">
    <source>
        <dbReference type="ARBA" id="ARBA00008569"/>
    </source>
</evidence>
<reference evidence="10 11" key="1">
    <citation type="submission" date="2015-11" db="EMBL/GenBank/DDBJ databases">
        <title>Genome sequence of Pyrodictium occultum PL-19, a marine hyperthermophilic archaeon isolated from Volcano, Italy.</title>
        <authorList>
            <person name="Utturkar S."/>
            <person name="Huber H."/>
            <person name="Leptihn S."/>
            <person name="Brown S."/>
            <person name="Stetter K.O."/>
            <person name="Podar M."/>
        </authorList>
    </citation>
    <scope>NUCLEOTIDE SEQUENCE [LARGE SCALE GENOMIC DNA]</scope>
    <source>
        <strain evidence="10 11">PL-19</strain>
    </source>
</reference>
<dbReference type="GO" id="GO:0008175">
    <property type="term" value="F:tRNA methyltransferase activity"/>
    <property type="evidence" value="ECO:0007669"/>
    <property type="project" value="InterPro"/>
</dbReference>
<dbReference type="AlphaFoldDB" id="A0A0V8RXE7"/>
<feature type="coiled-coil region" evidence="8">
    <location>
        <begin position="151"/>
        <end position="182"/>
    </location>
</feature>
<proteinExistence type="inferred from homology"/>
<keyword evidence="3 7" id="KW-0808">Transferase</keyword>
<dbReference type="OrthoDB" id="19299at2157"/>
<feature type="domain" description="tRNA wybutosine-synthesizing protein" evidence="9">
    <location>
        <begin position="5"/>
        <end position="180"/>
    </location>
</feature>
<dbReference type="NCBIfam" id="NF003263">
    <property type="entry name" value="PRK04235.1-1"/>
    <property type="match status" value="1"/>
</dbReference>
<dbReference type="HAMAP" id="MF_00266">
    <property type="entry name" value="TYW3_archaea"/>
    <property type="match status" value="1"/>
</dbReference>
<sequence length="201" mass="23024">MEAWRRLWEDLRIGYLDEDILDVLIEIFLRPWSYPKSSCSGRITVIDAAYPWAKDETMTVFKKHGRVGYEEIEGVLAKPWAHRLWLSVQGPIYHVYTASLEEARELLAAAREAGFKHSGVMVLGEAPLVELRTGVRADMLLADGDRVLVDREALHRMVDVANEVLARAKERNRRLLEALRRRRPGSLWGPAVEKARRLGLL</sequence>
<dbReference type="SUPFAM" id="SSF111278">
    <property type="entry name" value="SSo0622-like"/>
    <property type="match status" value="1"/>
</dbReference>
<organism evidence="10 11">
    <name type="scientific">Pyrodictium occultum</name>
    <dbReference type="NCBI Taxonomy" id="2309"/>
    <lineage>
        <taxon>Archaea</taxon>
        <taxon>Thermoproteota</taxon>
        <taxon>Thermoprotei</taxon>
        <taxon>Desulfurococcales</taxon>
        <taxon>Pyrodictiaceae</taxon>
        <taxon>Pyrodictium</taxon>
    </lineage>
</organism>
<dbReference type="PANTHER" id="PTHR48418:SF1">
    <property type="entry name" value="TRNA WYBUTOSINE-SYNTHESIZING PROTEIN 3"/>
    <property type="match status" value="1"/>
</dbReference>
<dbReference type="GO" id="GO:0030488">
    <property type="term" value="P:tRNA methylation"/>
    <property type="evidence" value="ECO:0007669"/>
    <property type="project" value="InterPro"/>
</dbReference>
<keyword evidence="4 7" id="KW-0949">S-adenosyl-L-methionine</keyword>
<comment type="similarity">
    <text evidence="1 7">Belongs to the TYW3 family.</text>
</comment>
<dbReference type="Proteomes" id="UP000053352">
    <property type="component" value="Unassembled WGS sequence"/>
</dbReference>
<evidence type="ECO:0000256" key="6">
    <source>
        <dbReference type="ARBA" id="ARBA00030554"/>
    </source>
</evidence>
<keyword evidence="5 7" id="KW-0819">tRNA processing</keyword>
<evidence type="ECO:0000256" key="2">
    <source>
        <dbReference type="ARBA" id="ARBA00022603"/>
    </source>
</evidence>
<dbReference type="EC" id="2.1.1.282" evidence="7"/>
<dbReference type="Pfam" id="PF02676">
    <property type="entry name" value="TYW3"/>
    <property type="match status" value="1"/>
</dbReference>
<dbReference type="EMBL" id="LNTB01000001">
    <property type="protein sequence ID" value="KSW12731.1"/>
    <property type="molecule type" value="Genomic_DNA"/>
</dbReference>
<evidence type="ECO:0000256" key="7">
    <source>
        <dbReference type="HAMAP-Rule" id="MF_00266"/>
    </source>
</evidence>
<dbReference type="STRING" id="2309.CF15_05090"/>
<dbReference type="PANTHER" id="PTHR48418">
    <property type="entry name" value="TRNA WYBUTOSINE-SYNTHESIZING PROTEIN 3"/>
    <property type="match status" value="1"/>
</dbReference>
<evidence type="ECO:0000256" key="8">
    <source>
        <dbReference type="SAM" id="Coils"/>
    </source>
</evidence>
<accession>A0A0V8RXE7</accession>
<evidence type="ECO:0000259" key="9">
    <source>
        <dbReference type="Pfam" id="PF02676"/>
    </source>
</evidence>
<protein>
    <recommendedName>
        <fullName evidence="6 7">tRNA(Phe) 7-((3-amino-3-carboxypropyl)-4-demethylwyosine(37)-N(4))-methyltransferase</fullName>
        <ecNumber evidence="7">2.1.1.282</ecNumber>
    </recommendedName>
    <alternativeName>
        <fullName evidence="7">tRNA wyosine derivatives biosynthesis protein Taw3</fullName>
    </alternativeName>
</protein>
<comment type="caution">
    <text evidence="10">The sequence shown here is derived from an EMBL/GenBank/DDBJ whole genome shotgun (WGS) entry which is preliminary data.</text>
</comment>
<evidence type="ECO:0000313" key="10">
    <source>
        <dbReference type="EMBL" id="KSW12731.1"/>
    </source>
</evidence>